<evidence type="ECO:0000313" key="2">
    <source>
        <dbReference type="Proteomes" id="UP001597540"/>
    </source>
</evidence>
<reference evidence="2" key="1">
    <citation type="journal article" date="2019" name="Int. J. Syst. Evol. Microbiol.">
        <title>The Global Catalogue of Microorganisms (GCM) 10K type strain sequencing project: providing services to taxonomists for standard genome sequencing and annotation.</title>
        <authorList>
            <consortium name="The Broad Institute Genomics Platform"/>
            <consortium name="The Broad Institute Genome Sequencing Center for Infectious Disease"/>
            <person name="Wu L."/>
            <person name="Ma J."/>
        </authorList>
    </citation>
    <scope>NUCLEOTIDE SEQUENCE [LARGE SCALE GENOMIC DNA]</scope>
    <source>
        <strain evidence="2">KCTC 33849</strain>
    </source>
</reference>
<sequence length="107" mass="12369">MAIPSWFGHDDTIIIVNPDSRNCPVALLSRNPIQNSQEFESIEELAEMSVQRLVDFLVQHGRNRFENPEAVAKPCRKPLALRIDCPKRWRTLSISLWLRVSRSCRPT</sequence>
<protein>
    <submittedName>
        <fullName evidence="1">Uncharacterized protein</fullName>
    </submittedName>
</protein>
<dbReference type="Proteomes" id="UP001597540">
    <property type="component" value="Unassembled WGS sequence"/>
</dbReference>
<comment type="caution">
    <text evidence="1">The sequence shown here is derived from an EMBL/GenBank/DDBJ whole genome shotgun (WGS) entry which is preliminary data.</text>
</comment>
<organism evidence="1 2">
    <name type="scientific">Paenibacillus shunpengii</name>
    <dbReference type="NCBI Taxonomy" id="2054424"/>
    <lineage>
        <taxon>Bacteria</taxon>
        <taxon>Bacillati</taxon>
        <taxon>Bacillota</taxon>
        <taxon>Bacilli</taxon>
        <taxon>Bacillales</taxon>
        <taxon>Paenibacillaceae</taxon>
        <taxon>Paenibacillus</taxon>
    </lineage>
</organism>
<dbReference type="RefSeq" id="WP_379265248.1">
    <property type="nucleotide sequence ID" value="NZ_JBHUMJ010000011.1"/>
</dbReference>
<evidence type="ECO:0000313" key="1">
    <source>
        <dbReference type="EMBL" id="MFD2703659.1"/>
    </source>
</evidence>
<proteinExistence type="predicted"/>
<gene>
    <name evidence="1" type="ORF">ACFSVM_24805</name>
</gene>
<keyword evidence="2" id="KW-1185">Reference proteome</keyword>
<accession>A0ABW5SV52</accession>
<dbReference type="EMBL" id="JBHUMJ010000011">
    <property type="protein sequence ID" value="MFD2703659.1"/>
    <property type="molecule type" value="Genomic_DNA"/>
</dbReference>
<name>A0ABW5SV52_9BACL</name>